<protein>
    <submittedName>
        <fullName evidence="2">Uncharacterized protein</fullName>
    </submittedName>
</protein>
<evidence type="ECO:0000313" key="2">
    <source>
        <dbReference type="EMBL" id="KAL2490657.1"/>
    </source>
</evidence>
<organism evidence="2 3">
    <name type="scientific">Abeliophyllum distichum</name>
    <dbReference type="NCBI Taxonomy" id="126358"/>
    <lineage>
        <taxon>Eukaryota</taxon>
        <taxon>Viridiplantae</taxon>
        <taxon>Streptophyta</taxon>
        <taxon>Embryophyta</taxon>
        <taxon>Tracheophyta</taxon>
        <taxon>Spermatophyta</taxon>
        <taxon>Magnoliopsida</taxon>
        <taxon>eudicotyledons</taxon>
        <taxon>Gunneridae</taxon>
        <taxon>Pentapetalae</taxon>
        <taxon>asterids</taxon>
        <taxon>lamiids</taxon>
        <taxon>Lamiales</taxon>
        <taxon>Oleaceae</taxon>
        <taxon>Forsythieae</taxon>
        <taxon>Abeliophyllum</taxon>
    </lineage>
</organism>
<comment type="caution">
    <text evidence="2">The sequence shown here is derived from an EMBL/GenBank/DDBJ whole genome shotgun (WGS) entry which is preliminary data.</text>
</comment>
<feature type="region of interest" description="Disordered" evidence="1">
    <location>
        <begin position="143"/>
        <end position="205"/>
    </location>
</feature>
<reference evidence="3" key="1">
    <citation type="submission" date="2024-07" db="EMBL/GenBank/DDBJ databases">
        <title>Two chromosome-level genome assemblies of Korean endemic species Abeliophyllum distichum and Forsythia ovata (Oleaceae).</title>
        <authorList>
            <person name="Jang H."/>
        </authorList>
    </citation>
    <scope>NUCLEOTIDE SEQUENCE [LARGE SCALE GENOMIC DNA]</scope>
</reference>
<keyword evidence="3" id="KW-1185">Reference proteome</keyword>
<sequence>MSTLPSALGHQQFPFPVFLTPSATTSQLLSTLPTTIRDKQPKNSYCLVIWLCSALVLINSRIMTPQVSTTWSTHLLAMAVGDDVTESSVSSLSFDSVEIEHSGSVLSPEDVAWVDSCLIKDPLILENGWNSLKDALLETLGSQPDTSAKAKDSGTPEGANIGTFPSSSGEDSGNTHDSDIATTSTASSSKGPELNTDDSLINENTDDFWSENDMKNVFLPTYNENSKDLGITNTEVDFIFQESELEQSTEDIFKVWDLDIPLAEDELIKQLNKALAESTLEPTPSVPDDSEQWKRLKDESLDDLISGIAYLSLNPTSF</sequence>
<feature type="compositionally biased region" description="Polar residues" evidence="1">
    <location>
        <begin position="163"/>
        <end position="172"/>
    </location>
</feature>
<dbReference type="PANTHER" id="PTHR36388:SF1">
    <property type="entry name" value="OS02G0469000 PROTEIN"/>
    <property type="match status" value="1"/>
</dbReference>
<dbReference type="AlphaFoldDB" id="A0ABD1RSB2"/>
<proteinExistence type="predicted"/>
<dbReference type="PANTHER" id="PTHR36388">
    <property type="entry name" value="OS02G0469000 PROTEIN"/>
    <property type="match status" value="1"/>
</dbReference>
<evidence type="ECO:0000313" key="3">
    <source>
        <dbReference type="Proteomes" id="UP001604336"/>
    </source>
</evidence>
<dbReference type="EMBL" id="JBFOLK010000008">
    <property type="protein sequence ID" value="KAL2490657.1"/>
    <property type="molecule type" value="Genomic_DNA"/>
</dbReference>
<accession>A0ABD1RSB2</accession>
<evidence type="ECO:0000256" key="1">
    <source>
        <dbReference type="SAM" id="MobiDB-lite"/>
    </source>
</evidence>
<gene>
    <name evidence="2" type="ORF">Adt_26285</name>
</gene>
<name>A0ABD1RSB2_9LAMI</name>
<dbReference type="Proteomes" id="UP001604336">
    <property type="component" value="Unassembled WGS sequence"/>
</dbReference>